<dbReference type="SUPFAM" id="SSF51120">
    <property type="entry name" value="beta-Roll"/>
    <property type="match status" value="2"/>
</dbReference>
<feature type="compositionally biased region" description="Acidic residues" evidence="1">
    <location>
        <begin position="25"/>
        <end position="44"/>
    </location>
</feature>
<dbReference type="EMBL" id="JBHUEN010000029">
    <property type="protein sequence ID" value="MFD1882115.1"/>
    <property type="molecule type" value="Genomic_DNA"/>
</dbReference>
<evidence type="ECO:0000313" key="3">
    <source>
        <dbReference type="Proteomes" id="UP001597213"/>
    </source>
</evidence>
<dbReference type="PRINTS" id="PR00313">
    <property type="entry name" value="CABNDNGRPT"/>
</dbReference>
<dbReference type="Gene3D" id="2.160.20.160">
    <property type="match status" value="2"/>
</dbReference>
<evidence type="ECO:0008006" key="4">
    <source>
        <dbReference type="Google" id="ProtNLM"/>
    </source>
</evidence>
<feature type="region of interest" description="Disordered" evidence="1">
    <location>
        <begin position="58"/>
        <end position="85"/>
    </location>
</feature>
<evidence type="ECO:0000313" key="2">
    <source>
        <dbReference type="EMBL" id="MFD1882115.1"/>
    </source>
</evidence>
<gene>
    <name evidence="2" type="ORF">ACFSCT_10360</name>
</gene>
<dbReference type="RefSeq" id="WP_379142498.1">
    <property type="nucleotide sequence ID" value="NZ_JBHUEN010000029.1"/>
</dbReference>
<proteinExistence type="predicted"/>
<reference evidence="3" key="1">
    <citation type="journal article" date="2019" name="Int. J. Syst. Evol. Microbiol.">
        <title>The Global Catalogue of Microorganisms (GCM) 10K type strain sequencing project: providing services to taxonomists for standard genome sequencing and annotation.</title>
        <authorList>
            <consortium name="The Broad Institute Genomics Platform"/>
            <consortium name="The Broad Institute Genome Sequencing Center for Infectious Disease"/>
            <person name="Wu L."/>
            <person name="Ma J."/>
        </authorList>
    </citation>
    <scope>NUCLEOTIDE SEQUENCE [LARGE SCALE GENOMIC DNA]</scope>
    <source>
        <strain evidence="3">CCUG 56029</strain>
    </source>
</reference>
<accession>A0ABW4R7M1</accession>
<comment type="caution">
    <text evidence="2">The sequence shown here is derived from an EMBL/GenBank/DDBJ whole genome shotgun (WGS) entry which is preliminary data.</text>
</comment>
<protein>
    <recommendedName>
        <fullName evidence="4">Hemolysin-type calcium-binding repeat-containing protein</fullName>
    </recommendedName>
</protein>
<feature type="region of interest" description="Disordered" evidence="1">
    <location>
        <begin position="22"/>
        <end position="44"/>
    </location>
</feature>
<sequence length="537" mass="54501">MEYSLLAPGLLLLGLLAAITNNGDGNEDDPDPPEPTEGDDLIEADSNDTAGMTVLDGLGGNDTITLSHDPDAADPGLPDTNGGAGDDVITYDLADGNRIDGGDGNDSITVHGAIGSTLEGGAGNDTLSLNAATRTDSIGSSLLGGDGDDVLRVNASIAPAEGDMAPSLTGGAGDDAFEITLDSSTVNLNGTAAPAAIIKDYDVATDKLHIDPNTNASGASYKGFELERLGTVEDGDLRTNVLVHYQVPVTMPDGSAGYENVTSTIVLEGVSVTETMLTNGMIRVDDGIPDAPTEGADLIDDSATYVPDVVGLGGNDTITTVGTRNIDAGNGDDLVSYAQGYSVDIDGGAGNDTIFVGEISRSYITGGTGDDDITLGKGAVTGAEVRSVDAGAGDDTISAYFNGTGDEYFSGPVLAGGAGADTFNVDILNAFQSQTEAGEVVAYEVGSISDFVPGLDTLLIDPTSENDNAVYTGYEIVASDDGKGSSLVLKYDVTQTVNIDGQDVTTTRPGHGVIWLEGVTDLKPSDFTITPSAAANA</sequence>
<dbReference type="Proteomes" id="UP001597213">
    <property type="component" value="Unassembled WGS sequence"/>
</dbReference>
<dbReference type="InterPro" id="IPR011049">
    <property type="entry name" value="Serralysin-like_metalloprot_C"/>
</dbReference>
<name>A0ABW4R7M1_9RHOB</name>
<keyword evidence="3" id="KW-1185">Reference proteome</keyword>
<evidence type="ECO:0000256" key="1">
    <source>
        <dbReference type="SAM" id="MobiDB-lite"/>
    </source>
</evidence>
<organism evidence="2 3">
    <name type="scientific">Paracoccus pacificus</name>
    <dbReference type="NCBI Taxonomy" id="1463598"/>
    <lineage>
        <taxon>Bacteria</taxon>
        <taxon>Pseudomonadati</taxon>
        <taxon>Pseudomonadota</taxon>
        <taxon>Alphaproteobacteria</taxon>
        <taxon>Rhodobacterales</taxon>
        <taxon>Paracoccaceae</taxon>
        <taxon>Paracoccus</taxon>
    </lineage>
</organism>